<dbReference type="PANTHER" id="PTHR31503">
    <property type="entry name" value="VACUOLAR CALCIUM ION TRANSPORTER"/>
    <property type="match status" value="1"/>
</dbReference>
<dbReference type="InterPro" id="IPR004837">
    <property type="entry name" value="NaCa_Exmemb"/>
</dbReference>
<dbReference type="GO" id="GO:0016020">
    <property type="term" value="C:membrane"/>
    <property type="evidence" value="ECO:0007669"/>
    <property type="project" value="InterPro"/>
</dbReference>
<keyword evidence="4 9" id="KW-0812">Transmembrane</keyword>
<dbReference type="InterPro" id="IPR018247">
    <property type="entry name" value="EF_Hand_1_Ca_BS"/>
</dbReference>
<organism evidence="12 13">
    <name type="scientific">Nyssa sinensis</name>
    <dbReference type="NCBI Taxonomy" id="561372"/>
    <lineage>
        <taxon>Eukaryota</taxon>
        <taxon>Viridiplantae</taxon>
        <taxon>Streptophyta</taxon>
        <taxon>Embryophyta</taxon>
        <taxon>Tracheophyta</taxon>
        <taxon>Spermatophyta</taxon>
        <taxon>Magnoliopsida</taxon>
        <taxon>eudicotyledons</taxon>
        <taxon>Gunneridae</taxon>
        <taxon>Pentapetalae</taxon>
        <taxon>asterids</taxon>
        <taxon>Cornales</taxon>
        <taxon>Nyssaceae</taxon>
        <taxon>Nyssa</taxon>
    </lineage>
</organism>
<keyword evidence="7" id="KW-0406">Ion transport</keyword>
<dbReference type="GO" id="GO:0006874">
    <property type="term" value="P:intracellular calcium ion homeostasis"/>
    <property type="evidence" value="ECO:0007669"/>
    <property type="project" value="TreeGrafter"/>
</dbReference>
<evidence type="ECO:0000256" key="8">
    <source>
        <dbReference type="ARBA" id="ARBA00023136"/>
    </source>
</evidence>
<evidence type="ECO:0000313" key="12">
    <source>
        <dbReference type="EMBL" id="KAA8523970.1"/>
    </source>
</evidence>
<feature type="domain" description="EF-hand" evidence="11">
    <location>
        <begin position="472"/>
        <end position="507"/>
    </location>
</feature>
<comment type="subcellular location">
    <subcellularLocation>
        <location evidence="1">Endomembrane system</location>
        <topology evidence="1">Multi-pass membrane protein</topology>
    </subcellularLocation>
</comment>
<dbReference type="Proteomes" id="UP000325577">
    <property type="component" value="Linkage Group LG4"/>
</dbReference>
<dbReference type="GO" id="GO:0005509">
    <property type="term" value="F:calcium ion binding"/>
    <property type="evidence" value="ECO:0007669"/>
    <property type="project" value="InterPro"/>
</dbReference>
<evidence type="ECO:0000256" key="7">
    <source>
        <dbReference type="ARBA" id="ARBA00023065"/>
    </source>
</evidence>
<dbReference type="SMART" id="SM00054">
    <property type="entry name" value="EFh"/>
    <property type="match status" value="3"/>
</dbReference>
<dbReference type="CDD" id="cd00051">
    <property type="entry name" value="EFh"/>
    <property type="match status" value="1"/>
</dbReference>
<evidence type="ECO:0000256" key="10">
    <source>
        <dbReference type="SAM" id="SignalP"/>
    </source>
</evidence>
<sequence length="705" mass="79345">MGKHTKSAYFTLVLLLLLVLAVTVTGRPLGYSSAELISDGIDDVQENQSSIILLKRMDSSEENCEQMYGFLPCSNNLLGHLFLIVVYEYLLFHGESYVASGGERVFKILGTGVFGASAFQKKLHETNAFLFNYRFSASGLLNAKETAQEHVFTGVGLLAGSTILLLTLLWGTCVIVGSRDLPGSSKSDSLTGSNPIKDSFQKLLSFSTGYGINTDVESTYMARIMLSSVIPFIIIQIPKVFHLSSSVEHFRLSSHGETIVIVITLVVSVIFLLCYFFYQIFQPWIQKRRLEYVKHEHIVLDILKHVQKQTLRKVLTDDGAPNVAAIRRFRKSHLDKEKAIADVMEELDPNGDKKITMDEFINGFTKWIDETKNALDKRFLSEKSLQDAYPIMQPWIQKKKEEHETRKNLISEVLMHVQSYALGSLLTEDGTPHIPALKRLFEKVDRNKDNYISQTELKELISDIKFGKILLDADEAVGKIMEELDVNKDQMISEEEFISGFSNWLGKSDNQTPRSAVSQGDIYQKKWEETNGLVDERSVERSPLEWIKAIMLLVVGIVMLAVLAEPLIYSVQSFSKTANISPFFVSFILVPLATNARQATSAIKAASLKNPRATSLTFSEIYGGVFMNNILGFSVLLSLIYFRGLSWDYSAEVLIVLIVCAIMGTAASFRSIFPVWTSFMAFLLYPLSLLLVYVLDDFSWWSQIL</sequence>
<gene>
    <name evidence="12" type="ORF">F0562_010599</name>
</gene>
<feature type="transmembrane region" description="Helical" evidence="9">
    <location>
        <begin position="621"/>
        <end position="642"/>
    </location>
</feature>
<evidence type="ECO:0000256" key="1">
    <source>
        <dbReference type="ARBA" id="ARBA00004127"/>
    </source>
</evidence>
<evidence type="ECO:0000259" key="11">
    <source>
        <dbReference type="PROSITE" id="PS50222"/>
    </source>
</evidence>
<feature type="transmembrane region" description="Helical" evidence="9">
    <location>
        <begin position="258"/>
        <end position="278"/>
    </location>
</feature>
<proteinExistence type="predicted"/>
<dbReference type="GO" id="GO:0015369">
    <property type="term" value="F:calcium:proton antiporter activity"/>
    <property type="evidence" value="ECO:0007669"/>
    <property type="project" value="TreeGrafter"/>
</dbReference>
<keyword evidence="10" id="KW-0732">Signal</keyword>
<evidence type="ECO:0000313" key="13">
    <source>
        <dbReference type="Proteomes" id="UP000325577"/>
    </source>
</evidence>
<feature type="domain" description="EF-hand" evidence="11">
    <location>
        <begin position="335"/>
        <end position="370"/>
    </location>
</feature>
<dbReference type="OrthoDB" id="26525at2759"/>
<dbReference type="InterPro" id="IPR002048">
    <property type="entry name" value="EF_hand_dom"/>
</dbReference>
<evidence type="ECO:0000256" key="4">
    <source>
        <dbReference type="ARBA" id="ARBA00022692"/>
    </source>
</evidence>
<dbReference type="SUPFAM" id="SSF47473">
    <property type="entry name" value="EF-hand"/>
    <property type="match status" value="1"/>
</dbReference>
<dbReference type="PROSITE" id="PS50222">
    <property type="entry name" value="EF_HAND_2"/>
    <property type="match status" value="3"/>
</dbReference>
<dbReference type="Pfam" id="PF01699">
    <property type="entry name" value="Na_Ca_ex"/>
    <property type="match status" value="1"/>
</dbReference>
<dbReference type="EMBL" id="CM018047">
    <property type="protein sequence ID" value="KAA8523970.1"/>
    <property type="molecule type" value="Genomic_DNA"/>
</dbReference>
<dbReference type="PROSITE" id="PS00018">
    <property type="entry name" value="EF_HAND_1"/>
    <property type="match status" value="3"/>
</dbReference>
<dbReference type="Gene3D" id="1.10.238.10">
    <property type="entry name" value="EF-hand"/>
    <property type="match status" value="2"/>
</dbReference>
<evidence type="ECO:0000256" key="6">
    <source>
        <dbReference type="ARBA" id="ARBA00022989"/>
    </source>
</evidence>
<keyword evidence="3" id="KW-0050">Antiport</keyword>
<keyword evidence="6 9" id="KW-1133">Transmembrane helix</keyword>
<feature type="chain" id="PRO_5023836035" description="EF-hand domain-containing protein" evidence="10">
    <location>
        <begin position="27"/>
        <end position="705"/>
    </location>
</feature>
<evidence type="ECO:0000256" key="5">
    <source>
        <dbReference type="ARBA" id="ARBA00022837"/>
    </source>
</evidence>
<feature type="transmembrane region" description="Helical" evidence="9">
    <location>
        <begin position="546"/>
        <end position="569"/>
    </location>
</feature>
<dbReference type="Pfam" id="PF13499">
    <property type="entry name" value="EF-hand_7"/>
    <property type="match status" value="1"/>
</dbReference>
<feature type="signal peptide" evidence="10">
    <location>
        <begin position="1"/>
        <end position="26"/>
    </location>
</feature>
<dbReference type="AlphaFoldDB" id="A0A5J5A0G7"/>
<evidence type="ECO:0000256" key="3">
    <source>
        <dbReference type="ARBA" id="ARBA00022449"/>
    </source>
</evidence>
<feature type="transmembrane region" description="Helical" evidence="9">
    <location>
        <begin position="649"/>
        <end position="669"/>
    </location>
</feature>
<keyword evidence="2" id="KW-0813">Transport</keyword>
<keyword evidence="13" id="KW-1185">Reference proteome</keyword>
<feature type="transmembrane region" description="Helical" evidence="9">
    <location>
        <begin position="151"/>
        <end position="176"/>
    </location>
</feature>
<feature type="transmembrane region" description="Helical" evidence="9">
    <location>
        <begin position="220"/>
        <end position="238"/>
    </location>
</feature>
<evidence type="ECO:0000256" key="2">
    <source>
        <dbReference type="ARBA" id="ARBA00022448"/>
    </source>
</evidence>
<keyword evidence="5" id="KW-0106">Calcium</keyword>
<reference evidence="12 13" key="1">
    <citation type="submission" date="2019-09" db="EMBL/GenBank/DDBJ databases">
        <title>A chromosome-level genome assembly of the Chinese tupelo Nyssa sinensis.</title>
        <authorList>
            <person name="Yang X."/>
            <person name="Kang M."/>
            <person name="Yang Y."/>
            <person name="Xiong H."/>
            <person name="Wang M."/>
            <person name="Zhang Z."/>
            <person name="Wang Z."/>
            <person name="Wu H."/>
            <person name="Ma T."/>
            <person name="Liu J."/>
            <person name="Xi Z."/>
        </authorList>
    </citation>
    <scope>NUCLEOTIDE SEQUENCE [LARGE SCALE GENOMIC DNA]</scope>
    <source>
        <strain evidence="12">J267</strain>
        <tissue evidence="12">Leaf</tissue>
    </source>
</reference>
<name>A0A5J5A0G7_9ASTE</name>
<accession>A0A5J5A0G7</accession>
<protein>
    <recommendedName>
        <fullName evidence="11">EF-hand domain-containing protein</fullName>
    </recommendedName>
</protein>
<feature type="domain" description="EF-hand" evidence="11">
    <location>
        <begin position="432"/>
        <end position="467"/>
    </location>
</feature>
<dbReference type="InterPro" id="IPR004713">
    <property type="entry name" value="CaH_exchang"/>
</dbReference>
<dbReference type="GO" id="GO:0012505">
    <property type="term" value="C:endomembrane system"/>
    <property type="evidence" value="ECO:0007669"/>
    <property type="project" value="UniProtKB-SubCell"/>
</dbReference>
<dbReference type="PANTHER" id="PTHR31503:SF79">
    <property type="entry name" value="CALCIUM-BINDING EF-HAND PROTEIN"/>
    <property type="match status" value="1"/>
</dbReference>
<keyword evidence="8 9" id="KW-0472">Membrane</keyword>
<feature type="transmembrane region" description="Helical" evidence="9">
    <location>
        <begin position="675"/>
        <end position="695"/>
    </location>
</feature>
<evidence type="ECO:0000256" key="9">
    <source>
        <dbReference type="SAM" id="Phobius"/>
    </source>
</evidence>
<dbReference type="InterPro" id="IPR011992">
    <property type="entry name" value="EF-hand-dom_pair"/>
</dbReference>